<dbReference type="CDD" id="cd01392">
    <property type="entry name" value="HTH_LacI"/>
    <property type="match status" value="1"/>
</dbReference>
<evidence type="ECO:0000313" key="6">
    <source>
        <dbReference type="EMBL" id="MEJ1089084.1"/>
    </source>
</evidence>
<gene>
    <name evidence="6" type="ORF">WDU99_12245</name>
</gene>
<dbReference type="SUPFAM" id="SSF53822">
    <property type="entry name" value="Periplasmic binding protein-like I"/>
    <property type="match status" value="1"/>
</dbReference>
<keyword evidence="4" id="KW-0804">Transcription</keyword>
<dbReference type="PANTHER" id="PTHR30146:SF148">
    <property type="entry name" value="HTH-TYPE TRANSCRIPTIONAL REPRESSOR PURR-RELATED"/>
    <property type="match status" value="1"/>
</dbReference>
<dbReference type="Gene3D" id="1.10.260.40">
    <property type="entry name" value="lambda repressor-like DNA-binding domains"/>
    <property type="match status" value="1"/>
</dbReference>
<evidence type="ECO:0000259" key="5">
    <source>
        <dbReference type="PROSITE" id="PS50932"/>
    </source>
</evidence>
<evidence type="ECO:0000256" key="1">
    <source>
        <dbReference type="ARBA" id="ARBA00022491"/>
    </source>
</evidence>
<proteinExistence type="predicted"/>
<dbReference type="CDD" id="cd06267">
    <property type="entry name" value="PBP1_LacI_sugar_binding-like"/>
    <property type="match status" value="1"/>
</dbReference>
<dbReference type="SMART" id="SM00354">
    <property type="entry name" value="HTH_LACI"/>
    <property type="match status" value="1"/>
</dbReference>
<evidence type="ECO:0000313" key="7">
    <source>
        <dbReference type="Proteomes" id="UP001371224"/>
    </source>
</evidence>
<dbReference type="InterPro" id="IPR028082">
    <property type="entry name" value="Peripla_BP_I"/>
</dbReference>
<name>A0ABU8LCM9_9MICO</name>
<dbReference type="RefSeq" id="WP_337332744.1">
    <property type="nucleotide sequence ID" value="NZ_JBBDGM010000010.1"/>
</dbReference>
<keyword evidence="7" id="KW-1185">Reference proteome</keyword>
<organism evidence="6 7">
    <name type="scientific">Microbacterium bandirmense</name>
    <dbReference type="NCBI Taxonomy" id="3122050"/>
    <lineage>
        <taxon>Bacteria</taxon>
        <taxon>Bacillati</taxon>
        <taxon>Actinomycetota</taxon>
        <taxon>Actinomycetes</taxon>
        <taxon>Micrococcales</taxon>
        <taxon>Microbacteriaceae</taxon>
        <taxon>Microbacterium</taxon>
    </lineage>
</organism>
<evidence type="ECO:0000256" key="4">
    <source>
        <dbReference type="ARBA" id="ARBA00023163"/>
    </source>
</evidence>
<dbReference type="SUPFAM" id="SSF47413">
    <property type="entry name" value="lambda repressor-like DNA-binding domains"/>
    <property type="match status" value="1"/>
</dbReference>
<dbReference type="Pfam" id="PF00356">
    <property type="entry name" value="LacI"/>
    <property type="match status" value="1"/>
</dbReference>
<dbReference type="InterPro" id="IPR000843">
    <property type="entry name" value="HTH_LacI"/>
</dbReference>
<dbReference type="Pfam" id="PF13377">
    <property type="entry name" value="Peripla_BP_3"/>
    <property type="match status" value="1"/>
</dbReference>
<dbReference type="Gene3D" id="3.40.50.2300">
    <property type="match status" value="2"/>
</dbReference>
<keyword evidence="2" id="KW-0805">Transcription regulation</keyword>
<dbReference type="Proteomes" id="UP001371224">
    <property type="component" value="Unassembled WGS sequence"/>
</dbReference>
<evidence type="ECO:0000256" key="3">
    <source>
        <dbReference type="ARBA" id="ARBA00023125"/>
    </source>
</evidence>
<feature type="domain" description="HTH lacI-type" evidence="5">
    <location>
        <begin position="8"/>
        <end position="66"/>
    </location>
</feature>
<protein>
    <submittedName>
        <fullName evidence="6">LacI family DNA-binding transcriptional regulator</fullName>
    </submittedName>
</protein>
<dbReference type="GO" id="GO:0003677">
    <property type="term" value="F:DNA binding"/>
    <property type="evidence" value="ECO:0007669"/>
    <property type="project" value="UniProtKB-KW"/>
</dbReference>
<dbReference type="PANTHER" id="PTHR30146">
    <property type="entry name" value="LACI-RELATED TRANSCRIPTIONAL REPRESSOR"/>
    <property type="match status" value="1"/>
</dbReference>
<keyword evidence="3 6" id="KW-0238">DNA-binding</keyword>
<accession>A0ABU8LCM9</accession>
<reference evidence="6 7" key="1">
    <citation type="submission" date="2024-02" db="EMBL/GenBank/DDBJ databases">
        <authorList>
            <person name="Saticioglu I.B."/>
        </authorList>
    </citation>
    <scope>NUCLEOTIDE SEQUENCE [LARGE SCALE GENOMIC DNA]</scope>
    <source>
        <strain evidence="6 7">Mu-80</strain>
    </source>
</reference>
<evidence type="ECO:0000256" key="2">
    <source>
        <dbReference type="ARBA" id="ARBA00023015"/>
    </source>
</evidence>
<dbReference type="InterPro" id="IPR046335">
    <property type="entry name" value="LacI/GalR-like_sensor"/>
</dbReference>
<sequence length="339" mass="36536">MTSKPVRLTQRHIAELAGVSQAIVSLVVSGRTDATTRVSEPTRRRVLRVIEETGYSVDPAARMLAGRSNALIGVFTYESAFPRESSDFYAPLLRGVESAAEALGQDLLLFTSSRTQDGRRRLLHEGSRLRMADGCVLLGREMNGGELSALVDRGFPFVAVGRRDGDERIPYVGAAYCATVTELVTLAIERGHRRFGYVRLPYDSESTRDRLESFRSAVDQAGAEAVITASAPKNPDGVLDELAASDVTVVFVEDPEEASGIARSNRSADRPLSLVALGESDSQHNEATPITHLSAPRAEIGAQAVRMLTSILSGDDVPRRVLLPCAIVYPDATLGRAAT</sequence>
<dbReference type="InterPro" id="IPR010982">
    <property type="entry name" value="Lambda_DNA-bd_dom_sf"/>
</dbReference>
<comment type="caution">
    <text evidence="6">The sequence shown here is derived from an EMBL/GenBank/DDBJ whole genome shotgun (WGS) entry which is preliminary data.</text>
</comment>
<dbReference type="EMBL" id="JBBDGM010000010">
    <property type="protein sequence ID" value="MEJ1089084.1"/>
    <property type="molecule type" value="Genomic_DNA"/>
</dbReference>
<keyword evidence="1" id="KW-0678">Repressor</keyword>
<dbReference type="PROSITE" id="PS50932">
    <property type="entry name" value="HTH_LACI_2"/>
    <property type="match status" value="1"/>
</dbReference>